<dbReference type="PROSITE" id="PS50835">
    <property type="entry name" value="IG_LIKE"/>
    <property type="match status" value="1"/>
</dbReference>
<dbReference type="Proteomes" id="UP000887567">
    <property type="component" value="Unplaced"/>
</dbReference>
<dbReference type="GO" id="GO:0050839">
    <property type="term" value="F:cell adhesion molecule binding"/>
    <property type="evidence" value="ECO:0007669"/>
    <property type="project" value="TreeGrafter"/>
</dbReference>
<dbReference type="KEGG" id="epa:110247066"/>
<feature type="compositionally biased region" description="Basic and acidic residues" evidence="6">
    <location>
        <begin position="280"/>
        <end position="297"/>
    </location>
</feature>
<dbReference type="InterPro" id="IPR051275">
    <property type="entry name" value="Cell_adhesion_signaling"/>
</dbReference>
<dbReference type="GO" id="GO:0005886">
    <property type="term" value="C:plasma membrane"/>
    <property type="evidence" value="ECO:0007669"/>
    <property type="project" value="TreeGrafter"/>
</dbReference>
<dbReference type="PANTHER" id="PTHR11640:SF31">
    <property type="entry name" value="IRREGULAR CHIASM C-ROUGHEST PROTEIN-RELATED"/>
    <property type="match status" value="1"/>
</dbReference>
<dbReference type="RefSeq" id="XP_028517313.1">
    <property type="nucleotide sequence ID" value="XM_028661512.1"/>
</dbReference>
<sequence length="334" mass="37750">MADHCKGPAPQTSQCSYYNPQTPKDIPNVTSEQLNRDLVEGDNNVEIKCKIESNPPACVTWLFNGENIQKFIWSDFYGATIPRIDYSPPSSTLKLYSIKPDLHRGQYTCHASNAIGQTNYMFRVSVAAIITFKCPDNKESAYLGSSFNITCKVYSNYPVRTVDYRRGGRRVEDDSRHELYQNPNYLNQFTMMIKNVSHEDAGTWELYAHNSPNHPEIKNITIQVVPCPRGFYCPLNESTPRRCPPRTYNDGTTNITYSCKACPNVFTSNKNLFPSGPAKSIEDCPKTDKPDTSQDKLGPRISAVVFPTALVIVVILIGLSCLRRMRRNLPWQGN</sequence>
<dbReference type="InterPro" id="IPR007110">
    <property type="entry name" value="Ig-like_dom"/>
</dbReference>
<keyword evidence="2 7" id="KW-0472">Membrane</keyword>
<protein>
    <recommendedName>
        <fullName evidence="8">Ig-like domain-containing protein</fullName>
    </recommendedName>
</protein>
<keyword evidence="4" id="KW-0325">Glycoprotein</keyword>
<evidence type="ECO:0000256" key="6">
    <source>
        <dbReference type="SAM" id="MobiDB-lite"/>
    </source>
</evidence>
<evidence type="ECO:0000256" key="2">
    <source>
        <dbReference type="ARBA" id="ARBA00023136"/>
    </source>
</evidence>
<accession>A0A913YQI6</accession>
<feature type="region of interest" description="Disordered" evidence="6">
    <location>
        <begin position="277"/>
        <end position="297"/>
    </location>
</feature>
<dbReference type="GO" id="GO:0098609">
    <property type="term" value="P:cell-cell adhesion"/>
    <property type="evidence" value="ECO:0007669"/>
    <property type="project" value="TreeGrafter"/>
</dbReference>
<dbReference type="Pfam" id="PF13927">
    <property type="entry name" value="Ig_3"/>
    <property type="match status" value="2"/>
</dbReference>
<feature type="region of interest" description="Disordered" evidence="6">
    <location>
        <begin position="1"/>
        <end position="24"/>
    </location>
</feature>
<evidence type="ECO:0000256" key="4">
    <source>
        <dbReference type="ARBA" id="ARBA00023180"/>
    </source>
</evidence>
<dbReference type="InterPro" id="IPR013783">
    <property type="entry name" value="Ig-like_fold"/>
</dbReference>
<dbReference type="GO" id="GO:0005911">
    <property type="term" value="C:cell-cell junction"/>
    <property type="evidence" value="ECO:0007669"/>
    <property type="project" value="TreeGrafter"/>
</dbReference>
<dbReference type="EnsemblMetazoa" id="XM_028661512.1">
    <property type="protein sequence ID" value="XP_028517313.1"/>
    <property type="gene ID" value="LOC110247066"/>
</dbReference>
<evidence type="ECO:0000256" key="7">
    <source>
        <dbReference type="SAM" id="Phobius"/>
    </source>
</evidence>
<keyword evidence="7" id="KW-1133">Transmembrane helix</keyword>
<dbReference type="SMART" id="SM00408">
    <property type="entry name" value="IGc2"/>
    <property type="match status" value="2"/>
</dbReference>
<evidence type="ECO:0000313" key="10">
    <source>
        <dbReference type="Proteomes" id="UP000887567"/>
    </source>
</evidence>
<dbReference type="GeneID" id="110247066"/>
<dbReference type="AlphaFoldDB" id="A0A913YQI6"/>
<keyword evidence="3" id="KW-1015">Disulfide bond</keyword>
<dbReference type="CDD" id="cd00096">
    <property type="entry name" value="Ig"/>
    <property type="match status" value="1"/>
</dbReference>
<keyword evidence="5" id="KW-0393">Immunoglobulin domain</keyword>
<dbReference type="SUPFAM" id="SSF48726">
    <property type="entry name" value="Immunoglobulin"/>
    <property type="match status" value="2"/>
</dbReference>
<name>A0A913YQI6_EXADI</name>
<dbReference type="SMART" id="SM00409">
    <property type="entry name" value="IG"/>
    <property type="match status" value="2"/>
</dbReference>
<feature type="domain" description="Ig-like" evidence="8">
    <location>
        <begin position="27"/>
        <end position="125"/>
    </location>
</feature>
<dbReference type="PANTHER" id="PTHR11640">
    <property type="entry name" value="NEPHRIN"/>
    <property type="match status" value="1"/>
</dbReference>
<reference evidence="9" key="1">
    <citation type="submission" date="2022-11" db="UniProtKB">
        <authorList>
            <consortium name="EnsemblMetazoa"/>
        </authorList>
    </citation>
    <scope>IDENTIFICATION</scope>
</reference>
<evidence type="ECO:0000256" key="3">
    <source>
        <dbReference type="ARBA" id="ARBA00023157"/>
    </source>
</evidence>
<dbReference type="InterPro" id="IPR036179">
    <property type="entry name" value="Ig-like_dom_sf"/>
</dbReference>
<evidence type="ECO:0000256" key="1">
    <source>
        <dbReference type="ARBA" id="ARBA00004479"/>
    </source>
</evidence>
<dbReference type="InterPro" id="IPR003599">
    <property type="entry name" value="Ig_sub"/>
</dbReference>
<organism evidence="9 10">
    <name type="scientific">Exaiptasia diaphana</name>
    <name type="common">Tropical sea anemone</name>
    <name type="synonym">Aiptasia pulchella</name>
    <dbReference type="NCBI Taxonomy" id="2652724"/>
    <lineage>
        <taxon>Eukaryota</taxon>
        <taxon>Metazoa</taxon>
        <taxon>Cnidaria</taxon>
        <taxon>Anthozoa</taxon>
        <taxon>Hexacorallia</taxon>
        <taxon>Actiniaria</taxon>
        <taxon>Aiptasiidae</taxon>
        <taxon>Exaiptasia</taxon>
    </lineage>
</organism>
<evidence type="ECO:0000256" key="5">
    <source>
        <dbReference type="ARBA" id="ARBA00023319"/>
    </source>
</evidence>
<keyword evidence="10" id="KW-1185">Reference proteome</keyword>
<dbReference type="InterPro" id="IPR003598">
    <property type="entry name" value="Ig_sub2"/>
</dbReference>
<dbReference type="Gene3D" id="2.60.40.10">
    <property type="entry name" value="Immunoglobulins"/>
    <property type="match status" value="2"/>
</dbReference>
<proteinExistence type="predicted"/>
<evidence type="ECO:0000259" key="8">
    <source>
        <dbReference type="PROSITE" id="PS50835"/>
    </source>
</evidence>
<feature type="compositionally biased region" description="Polar residues" evidence="6">
    <location>
        <begin position="10"/>
        <end position="24"/>
    </location>
</feature>
<comment type="subcellular location">
    <subcellularLocation>
        <location evidence="1">Membrane</location>
        <topology evidence="1">Single-pass type I membrane protein</topology>
    </subcellularLocation>
</comment>
<evidence type="ECO:0000313" key="9">
    <source>
        <dbReference type="EnsemblMetazoa" id="XP_028517313.1"/>
    </source>
</evidence>
<feature type="transmembrane region" description="Helical" evidence="7">
    <location>
        <begin position="301"/>
        <end position="322"/>
    </location>
</feature>
<keyword evidence="7" id="KW-0812">Transmembrane</keyword>
<dbReference type="OrthoDB" id="1421090at2759"/>